<dbReference type="PANTHER" id="PTHR45745:SF1">
    <property type="entry name" value="PHOSPHOGLUCOMUTASE 2B-RELATED"/>
    <property type="match status" value="1"/>
</dbReference>
<dbReference type="InterPro" id="IPR005844">
    <property type="entry name" value="A-D-PHexomutase_a/b/a-I"/>
</dbReference>
<organism evidence="14 15">
    <name type="scientific">Gryllus longicercus</name>
    <dbReference type="NCBI Taxonomy" id="2509291"/>
    <lineage>
        <taxon>Eukaryota</taxon>
        <taxon>Metazoa</taxon>
        <taxon>Ecdysozoa</taxon>
        <taxon>Arthropoda</taxon>
        <taxon>Hexapoda</taxon>
        <taxon>Insecta</taxon>
        <taxon>Pterygota</taxon>
        <taxon>Neoptera</taxon>
        <taxon>Polyneoptera</taxon>
        <taxon>Orthoptera</taxon>
        <taxon>Ensifera</taxon>
        <taxon>Gryllidea</taxon>
        <taxon>Grylloidea</taxon>
        <taxon>Gryllidae</taxon>
        <taxon>Gryllinae</taxon>
        <taxon>Gryllus</taxon>
    </lineage>
</organism>
<dbReference type="Pfam" id="PF02880">
    <property type="entry name" value="PGM_PMM_III"/>
    <property type="match status" value="1"/>
</dbReference>
<comment type="caution">
    <text evidence="14">The sequence shown here is derived from an EMBL/GenBank/DDBJ whole genome shotgun (WGS) entry which is preliminary data.</text>
</comment>
<comment type="similarity">
    <text evidence="3">Belongs to the phosphohexose mutase family.</text>
</comment>
<protein>
    <recommendedName>
        <fullName evidence="16">Phosphoglucomutase-2</fullName>
    </recommendedName>
</protein>
<dbReference type="GO" id="GO:0005634">
    <property type="term" value="C:nucleus"/>
    <property type="evidence" value="ECO:0007669"/>
    <property type="project" value="TreeGrafter"/>
</dbReference>
<evidence type="ECO:0000313" key="15">
    <source>
        <dbReference type="Proteomes" id="UP001378592"/>
    </source>
</evidence>
<sequence length="611" mass="68860">MSGKCRFGECNKSDLLREKIQEWLNWDKNENTRNEIQSLRDAGDEAQLQKLLLSRLQFGTAGLRGRMGPGYSQMNDLVIIQTAQGLCKYVEESFHDSEKKAGIVIGYDGRHNSKRFAELSAAIFLNRGISVYLFSKVCPTPFVPFAVDHFQCFCGVMVTASHNPKDDNGYKVYWDNGAQITSPHDKNIQKTILKNLEPWEKSWNVSIIHEQPLLVSDPLEEISAEYFGVFANNYLFLDINKSCSLKFTYTPMHGVGYPYMMRAFEAACFKPFVVVDKQRDPDPEFPTVKFPNPEEGKSALNLAFQTADSCNSTIILANDPDADRLAVAEKLENGEWRVFTGNELGALLGWWTLFCHKKRSTNVPLKDVYMLSSTVSSKILQSMSKVEGFTFLETLTGFKWMGNKAFELKARGLTVLFAFEEAIGFMCGTAVLDKDGISAGIQIAELAAYLAENKMSLVQKLEDIYKLYGQHLSLNSYFLCYDPDIIKHIFEKLSNAKGEPKTYPDSLMNGKYKITGVRDLRYGYDSNEPDLVPKLPVSSSSYMLTFRFGNGLVATLRTSGTEPKIKYYTELCSSPDEQNLDVLRSVLKEMVQAIIDEFLQPNVNGLIAPED</sequence>
<keyword evidence="9" id="KW-0413">Isomerase</keyword>
<keyword evidence="7" id="KW-0479">Metal-binding</keyword>
<evidence type="ECO:0000256" key="8">
    <source>
        <dbReference type="ARBA" id="ARBA00022842"/>
    </source>
</evidence>
<dbReference type="Gene3D" id="3.40.120.10">
    <property type="entry name" value="Alpha-D-Glucose-1,6-Bisphosphate, subunit A, domain 3"/>
    <property type="match status" value="3"/>
</dbReference>
<evidence type="ECO:0000256" key="9">
    <source>
        <dbReference type="ARBA" id="ARBA00023235"/>
    </source>
</evidence>
<evidence type="ECO:0000259" key="13">
    <source>
        <dbReference type="Pfam" id="PF02880"/>
    </source>
</evidence>
<comment type="subcellular location">
    <subcellularLocation>
        <location evidence="2">Cytoplasm</location>
    </subcellularLocation>
</comment>
<dbReference type="FunFam" id="3.40.120.10:FF:000035">
    <property type="entry name" value="Pgm3p"/>
    <property type="match status" value="1"/>
</dbReference>
<dbReference type="InterPro" id="IPR005845">
    <property type="entry name" value="A-D-PHexomutase_a/b/a-II"/>
</dbReference>
<dbReference type="SUPFAM" id="SSF53738">
    <property type="entry name" value="Phosphoglucomutase, first 3 domains"/>
    <property type="match status" value="3"/>
</dbReference>
<evidence type="ECO:0000256" key="7">
    <source>
        <dbReference type="ARBA" id="ARBA00022723"/>
    </source>
</evidence>
<feature type="domain" description="Alpha-D-phosphohexomutase alpha/beta/alpha" evidence="11">
    <location>
        <begin position="56"/>
        <end position="195"/>
    </location>
</feature>
<keyword evidence="15" id="KW-1185">Reference proteome</keyword>
<evidence type="ECO:0000256" key="5">
    <source>
        <dbReference type="ARBA" id="ARBA00022526"/>
    </source>
</evidence>
<keyword evidence="8" id="KW-0460">Magnesium</keyword>
<evidence type="ECO:0000256" key="2">
    <source>
        <dbReference type="ARBA" id="ARBA00004496"/>
    </source>
</evidence>
<dbReference type="PROSITE" id="PS00710">
    <property type="entry name" value="PGM_PMM"/>
    <property type="match status" value="1"/>
</dbReference>
<name>A0AAN9Z0L9_9ORTH</name>
<feature type="domain" description="Alpha-D-phosphohexomutase alpha/beta/alpha" evidence="12">
    <location>
        <begin position="237"/>
        <end position="329"/>
    </location>
</feature>
<evidence type="ECO:0008006" key="16">
    <source>
        <dbReference type="Google" id="ProtNLM"/>
    </source>
</evidence>
<dbReference type="Pfam" id="PF02879">
    <property type="entry name" value="PGM_PMM_II"/>
    <property type="match status" value="1"/>
</dbReference>
<proteinExistence type="inferred from homology"/>
<evidence type="ECO:0000256" key="6">
    <source>
        <dbReference type="ARBA" id="ARBA00022553"/>
    </source>
</evidence>
<evidence type="ECO:0000256" key="10">
    <source>
        <dbReference type="ARBA" id="ARBA00023277"/>
    </source>
</evidence>
<dbReference type="InterPro" id="IPR016055">
    <property type="entry name" value="A-D-PHexomutase_a/b/a-I/II/III"/>
</dbReference>
<dbReference type="InterPro" id="IPR036900">
    <property type="entry name" value="A-D-PHexomutase_C_sf"/>
</dbReference>
<keyword evidence="4" id="KW-0963">Cytoplasm</keyword>
<dbReference type="FunFam" id="3.40.120.10:FF:000017">
    <property type="entry name" value="glucose 1,6-bisphosphate synthase"/>
    <property type="match status" value="1"/>
</dbReference>
<evidence type="ECO:0000259" key="11">
    <source>
        <dbReference type="Pfam" id="PF02878"/>
    </source>
</evidence>
<dbReference type="GO" id="GO:0006006">
    <property type="term" value="P:glucose metabolic process"/>
    <property type="evidence" value="ECO:0007669"/>
    <property type="project" value="UniProtKB-KW"/>
</dbReference>
<evidence type="ECO:0000256" key="4">
    <source>
        <dbReference type="ARBA" id="ARBA00022490"/>
    </source>
</evidence>
<dbReference type="PANTHER" id="PTHR45745">
    <property type="entry name" value="PHOSPHOMANNOMUTASE 45A"/>
    <property type="match status" value="1"/>
</dbReference>
<dbReference type="Proteomes" id="UP001378592">
    <property type="component" value="Unassembled WGS sequence"/>
</dbReference>
<dbReference type="InterPro" id="IPR005846">
    <property type="entry name" value="A-D-PHexomutase_a/b/a-III"/>
</dbReference>
<dbReference type="SUPFAM" id="SSF55957">
    <property type="entry name" value="Phosphoglucomutase, C-terminal domain"/>
    <property type="match status" value="1"/>
</dbReference>
<dbReference type="AlphaFoldDB" id="A0AAN9Z0L9"/>
<dbReference type="GO" id="GO:0000287">
    <property type="term" value="F:magnesium ion binding"/>
    <property type="evidence" value="ECO:0007669"/>
    <property type="project" value="InterPro"/>
</dbReference>
<evidence type="ECO:0000259" key="12">
    <source>
        <dbReference type="Pfam" id="PF02879"/>
    </source>
</evidence>
<accession>A0AAN9Z0L9</accession>
<feature type="domain" description="Alpha-D-phosphohexomutase alpha/beta/alpha" evidence="13">
    <location>
        <begin position="368"/>
        <end position="467"/>
    </location>
</feature>
<comment type="cofactor">
    <cofactor evidence="1">
        <name>Mg(2+)</name>
        <dbReference type="ChEBI" id="CHEBI:18420"/>
    </cofactor>
</comment>
<evidence type="ECO:0000256" key="3">
    <source>
        <dbReference type="ARBA" id="ARBA00010231"/>
    </source>
</evidence>
<evidence type="ECO:0000256" key="1">
    <source>
        <dbReference type="ARBA" id="ARBA00001946"/>
    </source>
</evidence>
<dbReference type="Pfam" id="PF02878">
    <property type="entry name" value="PGM_PMM_I"/>
    <property type="match status" value="1"/>
</dbReference>
<dbReference type="GO" id="GO:0005737">
    <property type="term" value="C:cytoplasm"/>
    <property type="evidence" value="ECO:0007669"/>
    <property type="project" value="UniProtKB-SubCell"/>
</dbReference>
<reference evidence="14 15" key="1">
    <citation type="submission" date="2024-03" db="EMBL/GenBank/DDBJ databases">
        <title>The genome assembly and annotation of the cricket Gryllus longicercus Weissman &amp; Gray.</title>
        <authorList>
            <person name="Szrajer S."/>
            <person name="Gray D."/>
            <person name="Ylla G."/>
        </authorList>
    </citation>
    <scope>NUCLEOTIDE SEQUENCE [LARGE SCALE GENOMIC DNA]</scope>
    <source>
        <strain evidence="14">DAG 2021-001</strain>
        <tissue evidence="14">Whole body minus gut</tissue>
    </source>
</reference>
<evidence type="ECO:0000313" key="14">
    <source>
        <dbReference type="EMBL" id="KAK7863518.1"/>
    </source>
</evidence>
<keyword evidence="6" id="KW-0597">Phosphoprotein</keyword>
<dbReference type="InterPro" id="IPR016066">
    <property type="entry name" value="A-D-PHexomutase_CS"/>
</dbReference>
<gene>
    <name evidence="14" type="ORF">R5R35_004971</name>
</gene>
<keyword evidence="5" id="KW-0313">Glucose metabolism</keyword>
<dbReference type="EMBL" id="JAZDUA010000227">
    <property type="protein sequence ID" value="KAK7863518.1"/>
    <property type="molecule type" value="Genomic_DNA"/>
</dbReference>
<dbReference type="CDD" id="cd05799">
    <property type="entry name" value="PGM2"/>
    <property type="match status" value="1"/>
</dbReference>
<dbReference type="GO" id="GO:0006166">
    <property type="term" value="P:purine ribonucleoside salvage"/>
    <property type="evidence" value="ECO:0007669"/>
    <property type="project" value="TreeGrafter"/>
</dbReference>
<keyword evidence="10" id="KW-0119">Carbohydrate metabolism</keyword>
<dbReference type="GO" id="GO:0008973">
    <property type="term" value="F:phosphopentomutase activity"/>
    <property type="evidence" value="ECO:0007669"/>
    <property type="project" value="TreeGrafter"/>
</dbReference>